<protein>
    <submittedName>
        <fullName evidence="2">Uncharacterized protein</fullName>
    </submittedName>
</protein>
<dbReference type="OrthoDB" id="10439698at2759"/>
<gene>
    <name evidence="2" type="ORF">pdam_00006720</name>
</gene>
<reference evidence="2 3" key="1">
    <citation type="journal article" date="2018" name="Sci. Rep.">
        <title>Comparative analysis of the Pocillopora damicornis genome highlights role of immune system in coral evolution.</title>
        <authorList>
            <person name="Cunning R."/>
            <person name="Bay R.A."/>
            <person name="Gillette P."/>
            <person name="Baker A.C."/>
            <person name="Traylor-Knowles N."/>
        </authorList>
    </citation>
    <scope>NUCLEOTIDE SEQUENCE [LARGE SCALE GENOMIC DNA]</scope>
    <source>
        <strain evidence="2">RSMAS</strain>
        <tissue evidence="2">Whole animal</tissue>
    </source>
</reference>
<dbReference type="EMBL" id="RCHS01000573">
    <property type="protein sequence ID" value="RMX57895.1"/>
    <property type="molecule type" value="Genomic_DNA"/>
</dbReference>
<proteinExistence type="predicted"/>
<evidence type="ECO:0000256" key="1">
    <source>
        <dbReference type="SAM" id="SignalP"/>
    </source>
</evidence>
<dbReference type="AlphaFoldDB" id="A0A3M6UW83"/>
<feature type="chain" id="PRO_5017954082" evidence="1">
    <location>
        <begin position="22"/>
        <end position="102"/>
    </location>
</feature>
<comment type="caution">
    <text evidence="2">The sequence shown here is derived from an EMBL/GenBank/DDBJ whole genome shotgun (WGS) entry which is preliminary data.</text>
</comment>
<organism evidence="2 3">
    <name type="scientific">Pocillopora damicornis</name>
    <name type="common">Cauliflower coral</name>
    <name type="synonym">Millepora damicornis</name>
    <dbReference type="NCBI Taxonomy" id="46731"/>
    <lineage>
        <taxon>Eukaryota</taxon>
        <taxon>Metazoa</taxon>
        <taxon>Cnidaria</taxon>
        <taxon>Anthozoa</taxon>
        <taxon>Hexacorallia</taxon>
        <taxon>Scleractinia</taxon>
        <taxon>Astrocoeniina</taxon>
        <taxon>Pocilloporidae</taxon>
        <taxon>Pocillopora</taxon>
    </lineage>
</organism>
<evidence type="ECO:0000313" key="3">
    <source>
        <dbReference type="Proteomes" id="UP000275408"/>
    </source>
</evidence>
<sequence length="102" mass="11525">MASSGKILLALVLLQVALVLAKPYDSLYDELYPSYRDMRDEYFHRREAQACYPGRFKVGYCRVTCDGGERATEGPVHGCTESQKCCECMGLGTWVESYPELQ</sequence>
<name>A0A3M6UW83_POCDA</name>
<feature type="signal peptide" evidence="1">
    <location>
        <begin position="1"/>
        <end position="21"/>
    </location>
</feature>
<keyword evidence="3" id="KW-1185">Reference proteome</keyword>
<dbReference type="Proteomes" id="UP000275408">
    <property type="component" value="Unassembled WGS sequence"/>
</dbReference>
<keyword evidence="1" id="KW-0732">Signal</keyword>
<evidence type="ECO:0000313" key="2">
    <source>
        <dbReference type="EMBL" id="RMX57895.1"/>
    </source>
</evidence>
<accession>A0A3M6UW83</accession>